<evidence type="ECO:0000256" key="3">
    <source>
        <dbReference type="ARBA" id="ARBA00023125"/>
    </source>
</evidence>
<evidence type="ECO:0000259" key="6">
    <source>
        <dbReference type="Pfam" id="PF04542"/>
    </source>
</evidence>
<evidence type="ECO:0000259" key="7">
    <source>
        <dbReference type="Pfam" id="PF04545"/>
    </source>
</evidence>
<dbReference type="InterPro" id="IPR007630">
    <property type="entry name" value="RNA_pol_sigma70_r4"/>
</dbReference>
<feature type="domain" description="RNA polymerase sigma-70 region 2" evidence="6">
    <location>
        <begin position="23"/>
        <end position="91"/>
    </location>
</feature>
<feature type="domain" description="RNA polymerase sigma-70 region 4" evidence="7">
    <location>
        <begin position="187"/>
        <end position="234"/>
    </location>
</feature>
<dbReference type="SUPFAM" id="SSF88659">
    <property type="entry name" value="Sigma3 and sigma4 domains of RNA polymerase sigma factors"/>
    <property type="match status" value="2"/>
</dbReference>
<accession>A0ABN1A3U0</accession>
<gene>
    <name evidence="8" type="ORF">GCM10009096_04470</name>
</gene>
<dbReference type="CDD" id="cd06171">
    <property type="entry name" value="Sigma70_r4"/>
    <property type="match status" value="1"/>
</dbReference>
<dbReference type="InterPro" id="IPR013325">
    <property type="entry name" value="RNA_pol_sigma_r2"/>
</dbReference>
<sequence length="240" mass="27570">MLQQPKNKASLAYGAMQIDENRLVEENQSLVTKIAWQIKSFSPDQIEIEDLIQIGLVAMVEAAAKYVDQGHNFSTYLYVRVRGAMIDYLRSTCSLRRSSVEWNKKLRRISEQLAQENGREPNEVELAEAMGMDQAEFRKNADRAIDVHLDSLDEVYCDSSDWFSNQEDDQHQTLEKSQMVDLLSANLKKLNEREQLVLNCYFIEEMQLDEIGAVLDVSSVRVCQIKKRALEKLQAAMSEN</sequence>
<keyword evidence="2" id="KW-0731">Sigma factor</keyword>
<dbReference type="Pfam" id="PF04545">
    <property type="entry name" value="Sigma70_r4"/>
    <property type="match status" value="1"/>
</dbReference>
<dbReference type="InterPro" id="IPR013324">
    <property type="entry name" value="RNA_pol_sigma_r3/r4-like"/>
</dbReference>
<evidence type="ECO:0000313" key="8">
    <source>
        <dbReference type="EMBL" id="GAA0466874.1"/>
    </source>
</evidence>
<reference evidence="8 9" key="1">
    <citation type="journal article" date="2019" name="Int. J. Syst. Evol. Microbiol.">
        <title>The Global Catalogue of Microorganisms (GCM) 10K type strain sequencing project: providing services to taxonomists for standard genome sequencing and annotation.</title>
        <authorList>
            <consortium name="The Broad Institute Genomics Platform"/>
            <consortium name="The Broad Institute Genome Sequencing Center for Infectious Disease"/>
            <person name="Wu L."/>
            <person name="Ma J."/>
        </authorList>
    </citation>
    <scope>NUCLEOTIDE SEQUENCE [LARGE SCALE GENOMIC DNA]</scope>
    <source>
        <strain evidence="8 9">JCM 14162</strain>
    </source>
</reference>
<dbReference type="PRINTS" id="PR00046">
    <property type="entry name" value="SIGMA70FCT"/>
</dbReference>
<evidence type="ECO:0000313" key="9">
    <source>
        <dbReference type="Proteomes" id="UP001500713"/>
    </source>
</evidence>
<feature type="domain" description="RNA polymerase sigma-70 region 3" evidence="5">
    <location>
        <begin position="104"/>
        <end position="139"/>
    </location>
</feature>
<dbReference type="Proteomes" id="UP001500713">
    <property type="component" value="Unassembled WGS sequence"/>
</dbReference>
<dbReference type="RefSeq" id="WP_229954007.1">
    <property type="nucleotide sequence ID" value="NZ_BAAAEM010000002.1"/>
</dbReference>
<evidence type="ECO:0000256" key="1">
    <source>
        <dbReference type="ARBA" id="ARBA00023015"/>
    </source>
</evidence>
<dbReference type="PANTHER" id="PTHR30385">
    <property type="entry name" value="SIGMA FACTOR F FLAGELLAR"/>
    <property type="match status" value="1"/>
</dbReference>
<dbReference type="Gene3D" id="1.10.1740.10">
    <property type="match status" value="1"/>
</dbReference>
<evidence type="ECO:0000256" key="2">
    <source>
        <dbReference type="ARBA" id="ARBA00023082"/>
    </source>
</evidence>
<comment type="caution">
    <text evidence="8">The sequence shown here is derived from an EMBL/GenBank/DDBJ whole genome shotgun (WGS) entry which is preliminary data.</text>
</comment>
<keyword evidence="3" id="KW-0238">DNA-binding</keyword>
<evidence type="ECO:0000256" key="4">
    <source>
        <dbReference type="ARBA" id="ARBA00023163"/>
    </source>
</evidence>
<dbReference type="InterPro" id="IPR007624">
    <property type="entry name" value="RNA_pol_sigma70_r3"/>
</dbReference>
<dbReference type="InterPro" id="IPR007627">
    <property type="entry name" value="RNA_pol_sigma70_r2"/>
</dbReference>
<proteinExistence type="predicted"/>
<protein>
    <submittedName>
        <fullName evidence="8">RNA polymerase sigma factor FliA</fullName>
    </submittedName>
</protein>
<keyword evidence="9" id="KW-1185">Reference proteome</keyword>
<dbReference type="Pfam" id="PF04542">
    <property type="entry name" value="Sigma70_r2"/>
    <property type="match status" value="1"/>
</dbReference>
<dbReference type="EMBL" id="BAAAEM010000002">
    <property type="protein sequence ID" value="GAA0466874.1"/>
    <property type="molecule type" value="Genomic_DNA"/>
</dbReference>
<dbReference type="PANTHER" id="PTHR30385:SF7">
    <property type="entry name" value="RNA POLYMERASE SIGMA FACTOR FLIA"/>
    <property type="match status" value="1"/>
</dbReference>
<name>A0ABN1A3U0_9SPHN</name>
<organism evidence="8 9">
    <name type="scientific">Parasphingorhabdus litoris</name>
    <dbReference type="NCBI Taxonomy" id="394733"/>
    <lineage>
        <taxon>Bacteria</taxon>
        <taxon>Pseudomonadati</taxon>
        <taxon>Pseudomonadota</taxon>
        <taxon>Alphaproteobacteria</taxon>
        <taxon>Sphingomonadales</taxon>
        <taxon>Sphingomonadaceae</taxon>
        <taxon>Parasphingorhabdus</taxon>
    </lineage>
</organism>
<dbReference type="NCBIfam" id="TIGR02937">
    <property type="entry name" value="sigma70-ECF"/>
    <property type="match status" value="1"/>
</dbReference>
<dbReference type="Pfam" id="PF04539">
    <property type="entry name" value="Sigma70_r3"/>
    <property type="match status" value="1"/>
</dbReference>
<dbReference type="SUPFAM" id="SSF88946">
    <property type="entry name" value="Sigma2 domain of RNA polymerase sigma factors"/>
    <property type="match status" value="1"/>
</dbReference>
<dbReference type="Gene3D" id="1.20.140.160">
    <property type="match status" value="1"/>
</dbReference>
<evidence type="ECO:0000259" key="5">
    <source>
        <dbReference type="Pfam" id="PF04539"/>
    </source>
</evidence>
<keyword evidence="4" id="KW-0804">Transcription</keyword>
<keyword evidence="1" id="KW-0805">Transcription regulation</keyword>
<dbReference type="InterPro" id="IPR000943">
    <property type="entry name" value="RNA_pol_sigma70"/>
</dbReference>
<dbReference type="InterPro" id="IPR014284">
    <property type="entry name" value="RNA_pol_sigma-70_dom"/>
</dbReference>